<dbReference type="EMBL" id="GBXM01062218">
    <property type="protein sequence ID" value="JAH46359.1"/>
    <property type="molecule type" value="Transcribed_RNA"/>
</dbReference>
<protein>
    <submittedName>
        <fullName evidence="1">Uncharacterized protein</fullName>
    </submittedName>
</protein>
<reference evidence="1" key="2">
    <citation type="journal article" date="2015" name="Fish Shellfish Immunol.">
        <title>Early steps in the European eel (Anguilla anguilla)-Vibrio vulnificus interaction in the gills: Role of the RtxA13 toxin.</title>
        <authorList>
            <person name="Callol A."/>
            <person name="Pajuelo D."/>
            <person name="Ebbesson L."/>
            <person name="Teles M."/>
            <person name="MacKenzie S."/>
            <person name="Amaro C."/>
        </authorList>
    </citation>
    <scope>NUCLEOTIDE SEQUENCE</scope>
</reference>
<evidence type="ECO:0000313" key="1">
    <source>
        <dbReference type="EMBL" id="JAH46359.1"/>
    </source>
</evidence>
<organism evidence="1">
    <name type="scientific">Anguilla anguilla</name>
    <name type="common">European freshwater eel</name>
    <name type="synonym">Muraena anguilla</name>
    <dbReference type="NCBI Taxonomy" id="7936"/>
    <lineage>
        <taxon>Eukaryota</taxon>
        <taxon>Metazoa</taxon>
        <taxon>Chordata</taxon>
        <taxon>Craniata</taxon>
        <taxon>Vertebrata</taxon>
        <taxon>Euteleostomi</taxon>
        <taxon>Actinopterygii</taxon>
        <taxon>Neopterygii</taxon>
        <taxon>Teleostei</taxon>
        <taxon>Anguilliformes</taxon>
        <taxon>Anguillidae</taxon>
        <taxon>Anguilla</taxon>
    </lineage>
</organism>
<name>A0A0E9SYE2_ANGAN</name>
<accession>A0A0E9SYE2</accession>
<proteinExistence type="predicted"/>
<sequence length="54" mass="5578">MGTYSKFGGLGVVDGYRGGSHTSVGHQDLPYGVVLQVGGCVGRAVQMAQPLELQ</sequence>
<dbReference type="AlphaFoldDB" id="A0A0E9SYE2"/>
<reference evidence="1" key="1">
    <citation type="submission" date="2014-11" db="EMBL/GenBank/DDBJ databases">
        <authorList>
            <person name="Amaro Gonzalez C."/>
        </authorList>
    </citation>
    <scope>NUCLEOTIDE SEQUENCE</scope>
</reference>